<dbReference type="CDD" id="cd00190">
    <property type="entry name" value="Tryp_SPc"/>
    <property type="match status" value="1"/>
</dbReference>
<evidence type="ECO:0000256" key="8">
    <source>
        <dbReference type="SAM" id="SignalP"/>
    </source>
</evidence>
<evidence type="ECO:0000313" key="11">
    <source>
        <dbReference type="Proteomes" id="UP001249851"/>
    </source>
</evidence>
<reference evidence="10" key="2">
    <citation type="journal article" date="2023" name="Science">
        <title>Genomic signatures of disease resistance in endangered staghorn corals.</title>
        <authorList>
            <person name="Vollmer S.V."/>
            <person name="Selwyn J.D."/>
            <person name="Despard B.A."/>
            <person name="Roesel C.L."/>
        </authorList>
    </citation>
    <scope>NUCLEOTIDE SEQUENCE</scope>
    <source>
        <strain evidence="10">K2</strain>
    </source>
</reference>
<name>A0AAD9QDL6_ACRCE</name>
<keyword evidence="11" id="KW-1185">Reference proteome</keyword>
<dbReference type="InterPro" id="IPR001314">
    <property type="entry name" value="Peptidase_S1A"/>
</dbReference>
<feature type="compositionally biased region" description="Pro residues" evidence="7">
    <location>
        <begin position="33"/>
        <end position="57"/>
    </location>
</feature>
<dbReference type="Gene3D" id="2.40.10.10">
    <property type="entry name" value="Trypsin-like serine proteases"/>
    <property type="match status" value="1"/>
</dbReference>
<dbReference type="Proteomes" id="UP001249851">
    <property type="component" value="Unassembled WGS sequence"/>
</dbReference>
<dbReference type="Pfam" id="PF00089">
    <property type="entry name" value="Trypsin"/>
    <property type="match status" value="1"/>
</dbReference>
<protein>
    <submittedName>
        <fullName evidence="10">CUB and peptidase domain-containing protein 1</fullName>
    </submittedName>
</protein>
<evidence type="ECO:0000256" key="5">
    <source>
        <dbReference type="ARBA" id="ARBA00023157"/>
    </source>
</evidence>
<dbReference type="InterPro" id="IPR018114">
    <property type="entry name" value="TRYPSIN_HIS"/>
</dbReference>
<evidence type="ECO:0000313" key="10">
    <source>
        <dbReference type="EMBL" id="KAK2559376.1"/>
    </source>
</evidence>
<feature type="signal peptide" evidence="8">
    <location>
        <begin position="1"/>
        <end position="18"/>
    </location>
</feature>
<dbReference type="GO" id="GO:0005615">
    <property type="term" value="C:extracellular space"/>
    <property type="evidence" value="ECO:0007669"/>
    <property type="project" value="TreeGrafter"/>
</dbReference>
<keyword evidence="5" id="KW-1015">Disulfide bond</keyword>
<evidence type="ECO:0000256" key="4">
    <source>
        <dbReference type="ARBA" id="ARBA00022825"/>
    </source>
</evidence>
<evidence type="ECO:0000256" key="7">
    <source>
        <dbReference type="SAM" id="MobiDB-lite"/>
    </source>
</evidence>
<dbReference type="GO" id="GO:0004252">
    <property type="term" value="F:serine-type endopeptidase activity"/>
    <property type="evidence" value="ECO:0007669"/>
    <property type="project" value="InterPro"/>
</dbReference>
<dbReference type="PRINTS" id="PR00722">
    <property type="entry name" value="CHYMOTRYPSIN"/>
</dbReference>
<dbReference type="PROSITE" id="PS50240">
    <property type="entry name" value="TRYPSIN_DOM"/>
    <property type="match status" value="1"/>
</dbReference>
<dbReference type="PANTHER" id="PTHR24264:SF54">
    <property type="entry name" value="PEPTIDASE S1 DOMAIN-CONTAINING PROTEIN"/>
    <property type="match status" value="1"/>
</dbReference>
<proteinExistence type="inferred from homology"/>
<feature type="domain" description="Peptidase S1" evidence="9">
    <location>
        <begin position="71"/>
        <end position="304"/>
    </location>
</feature>
<dbReference type="InterPro" id="IPR043504">
    <property type="entry name" value="Peptidase_S1_PA_chymotrypsin"/>
</dbReference>
<dbReference type="FunFam" id="2.40.10.10:FF:000077">
    <property type="entry name" value="Predicted protein"/>
    <property type="match status" value="1"/>
</dbReference>
<keyword evidence="3 6" id="KW-0378">Hydrolase</keyword>
<dbReference type="InterPro" id="IPR050127">
    <property type="entry name" value="Serine_Proteases_S1"/>
</dbReference>
<dbReference type="PROSITE" id="PS00134">
    <property type="entry name" value="TRYPSIN_HIS"/>
    <property type="match status" value="1"/>
</dbReference>
<evidence type="ECO:0000256" key="1">
    <source>
        <dbReference type="ARBA" id="ARBA00007664"/>
    </source>
</evidence>
<dbReference type="PROSITE" id="PS00135">
    <property type="entry name" value="TRYPSIN_SER"/>
    <property type="match status" value="1"/>
</dbReference>
<dbReference type="AlphaFoldDB" id="A0AAD9QDL6"/>
<evidence type="ECO:0000256" key="2">
    <source>
        <dbReference type="ARBA" id="ARBA00022670"/>
    </source>
</evidence>
<dbReference type="InterPro" id="IPR009003">
    <property type="entry name" value="Peptidase_S1_PA"/>
</dbReference>
<organism evidence="10 11">
    <name type="scientific">Acropora cervicornis</name>
    <name type="common">Staghorn coral</name>
    <dbReference type="NCBI Taxonomy" id="6130"/>
    <lineage>
        <taxon>Eukaryota</taxon>
        <taxon>Metazoa</taxon>
        <taxon>Cnidaria</taxon>
        <taxon>Anthozoa</taxon>
        <taxon>Hexacorallia</taxon>
        <taxon>Scleractinia</taxon>
        <taxon>Astrocoeniina</taxon>
        <taxon>Acroporidae</taxon>
        <taxon>Acropora</taxon>
    </lineage>
</organism>
<dbReference type="SUPFAM" id="SSF50494">
    <property type="entry name" value="Trypsin-like serine proteases"/>
    <property type="match status" value="1"/>
</dbReference>
<keyword evidence="4 6" id="KW-0720">Serine protease</keyword>
<comment type="similarity">
    <text evidence="1">Belongs to the peptidase S1 family.</text>
</comment>
<gene>
    <name evidence="10" type="ORF">P5673_017996</name>
</gene>
<evidence type="ECO:0000256" key="6">
    <source>
        <dbReference type="RuleBase" id="RU363034"/>
    </source>
</evidence>
<comment type="caution">
    <text evidence="10">The sequence shown here is derived from an EMBL/GenBank/DDBJ whole genome shotgun (WGS) entry which is preliminary data.</text>
</comment>
<sequence length="305" mass="32420">MNSFVVFVFVILCTRIQGGLIPEEDILEDGSGSPPPPASPSPPGPVPPTPGPGPSPLPSSCGARPNSNARIVGGSETVKNSIPWQAMLRTDGGQFCSGSLIHPQWVLTAAHCVMSESESSFKIWLGAHRREKKEDTTQEFSVAKIVRHPKYSSSTMENDMALIKLDRPSILGPGVGLVCLGDDSHHLPLDDLNNQCLISGWGTLSSGGSQPNTLQEVMVPLVSPSECRRVYGQTIHSSMLCAGFKSGGKDSCQGDSGGPLVCQFSGKYFLEGATSFGKGCADPEAYGVYAKVRDLRQFIDSNIRG</sequence>
<reference evidence="10" key="1">
    <citation type="journal article" date="2023" name="G3 (Bethesda)">
        <title>Whole genome assembly and annotation of the endangered Caribbean coral Acropora cervicornis.</title>
        <authorList>
            <person name="Selwyn J.D."/>
            <person name="Vollmer S.V."/>
        </authorList>
    </citation>
    <scope>NUCLEOTIDE SEQUENCE</scope>
    <source>
        <strain evidence="10">K2</strain>
    </source>
</reference>
<evidence type="ECO:0000259" key="9">
    <source>
        <dbReference type="PROSITE" id="PS50240"/>
    </source>
</evidence>
<dbReference type="SMART" id="SM00020">
    <property type="entry name" value="Tryp_SPc"/>
    <property type="match status" value="1"/>
</dbReference>
<dbReference type="InterPro" id="IPR033116">
    <property type="entry name" value="TRYPSIN_SER"/>
</dbReference>
<feature type="region of interest" description="Disordered" evidence="7">
    <location>
        <begin position="24"/>
        <end position="62"/>
    </location>
</feature>
<evidence type="ECO:0000256" key="3">
    <source>
        <dbReference type="ARBA" id="ARBA00022801"/>
    </source>
</evidence>
<dbReference type="EMBL" id="JARQWQ010000040">
    <property type="protein sequence ID" value="KAK2559376.1"/>
    <property type="molecule type" value="Genomic_DNA"/>
</dbReference>
<feature type="chain" id="PRO_5042246106" evidence="8">
    <location>
        <begin position="19"/>
        <end position="305"/>
    </location>
</feature>
<keyword evidence="2 6" id="KW-0645">Protease</keyword>
<dbReference type="InterPro" id="IPR001254">
    <property type="entry name" value="Trypsin_dom"/>
</dbReference>
<dbReference type="GO" id="GO:0006508">
    <property type="term" value="P:proteolysis"/>
    <property type="evidence" value="ECO:0007669"/>
    <property type="project" value="UniProtKB-KW"/>
</dbReference>
<accession>A0AAD9QDL6</accession>
<dbReference type="PANTHER" id="PTHR24264">
    <property type="entry name" value="TRYPSIN-RELATED"/>
    <property type="match status" value="1"/>
</dbReference>
<keyword evidence="8" id="KW-0732">Signal</keyword>